<evidence type="ECO:0000313" key="6">
    <source>
        <dbReference type="EMBL" id="TXG73464.1"/>
    </source>
</evidence>
<evidence type="ECO:0000259" key="5">
    <source>
        <dbReference type="Pfam" id="PF26168"/>
    </source>
</evidence>
<dbReference type="InterPro" id="IPR058980">
    <property type="entry name" value="Glyco_transf_N"/>
</dbReference>
<protein>
    <recommendedName>
        <fullName evidence="4">Glycosyltransferase</fullName>
        <ecNumber evidence="4">2.4.1.-</ecNumber>
    </recommendedName>
</protein>
<dbReference type="GO" id="GO:1901137">
    <property type="term" value="P:carbohydrate derivative biosynthetic process"/>
    <property type="evidence" value="ECO:0007669"/>
    <property type="project" value="UniProtKB-ARBA"/>
</dbReference>
<evidence type="ECO:0000256" key="4">
    <source>
        <dbReference type="RuleBase" id="RU362057"/>
    </source>
</evidence>
<dbReference type="Pfam" id="PF26168">
    <property type="entry name" value="Glyco_transf_N"/>
    <property type="match status" value="1"/>
</dbReference>
<name>A0A5C7IX29_9ROSI</name>
<dbReference type="AlphaFoldDB" id="A0A5C7IX29"/>
<organism evidence="6 7">
    <name type="scientific">Acer yangbiense</name>
    <dbReference type="NCBI Taxonomy" id="1000413"/>
    <lineage>
        <taxon>Eukaryota</taxon>
        <taxon>Viridiplantae</taxon>
        <taxon>Streptophyta</taxon>
        <taxon>Embryophyta</taxon>
        <taxon>Tracheophyta</taxon>
        <taxon>Spermatophyta</taxon>
        <taxon>Magnoliopsida</taxon>
        <taxon>eudicotyledons</taxon>
        <taxon>Gunneridae</taxon>
        <taxon>Pentapetalae</taxon>
        <taxon>rosids</taxon>
        <taxon>malvids</taxon>
        <taxon>Sapindales</taxon>
        <taxon>Sapindaceae</taxon>
        <taxon>Hippocastanoideae</taxon>
        <taxon>Acereae</taxon>
        <taxon>Acer</taxon>
    </lineage>
</organism>
<dbReference type="EC" id="2.4.1.-" evidence="4"/>
<dbReference type="SUPFAM" id="SSF53756">
    <property type="entry name" value="UDP-Glycosyltransferase/glycogen phosphorylase"/>
    <property type="match status" value="1"/>
</dbReference>
<evidence type="ECO:0000256" key="3">
    <source>
        <dbReference type="RuleBase" id="RU003718"/>
    </source>
</evidence>
<keyword evidence="2 3" id="KW-0808">Transferase</keyword>
<dbReference type="InterPro" id="IPR035595">
    <property type="entry name" value="UDP_glycos_trans_CS"/>
</dbReference>
<dbReference type="FunFam" id="3.40.50.2000:FF:000060">
    <property type="entry name" value="Glycosyltransferase"/>
    <property type="match status" value="1"/>
</dbReference>
<dbReference type="CDD" id="cd03784">
    <property type="entry name" value="GT1_Gtf-like"/>
    <property type="match status" value="1"/>
</dbReference>
<proteinExistence type="inferred from homology"/>
<evidence type="ECO:0000256" key="2">
    <source>
        <dbReference type="ARBA" id="ARBA00022679"/>
    </source>
</evidence>
<sequence length="447" mass="50496">MSDMMESNKREKSVSIVMLPYLAHGHVSPFYELAKRLSNKGFHIYFCSTPICLEPIRNINHFDQDHMNIQLIDLQFPSSFHQELPPHYHSTKNLPPHLHNTLLAAFDASKPAFSDILKTLRPELVIYDVFQPWAAEAARELNIEAVLFTVMVQSQKWKPGVPKVTESNKELMDQLFKNSVNGMTTLQRLFQCVTSSSGHMVLIKSTTEIQAKFGKPADVFGDIVPVGCLLQKPQDHAGDEKIMDWLNKKEASSVVFVSFGSEIFLSQEEIEEMAHGLELSNVDFIWVVRFHGEHNNVKKTIHEALPQGFLDRIQIQGKGLIVDWAPQAKILAHTSSGGFVSHCGWSSTVEAMMYGVPIIAIPLKHDQPLNAKLAVDMGVAIEVPARGEKKITRHEVAKAIKTVVVEEQGKEVRRRAKELSENWKKKEDEEFHVAVEKLLQLVQQSKN</sequence>
<dbReference type="EMBL" id="VAHF01000001">
    <property type="protein sequence ID" value="TXG73464.1"/>
    <property type="molecule type" value="Genomic_DNA"/>
</dbReference>
<dbReference type="Gene3D" id="3.40.50.2000">
    <property type="entry name" value="Glycogen Phosphorylase B"/>
    <property type="match status" value="3"/>
</dbReference>
<reference evidence="7" key="1">
    <citation type="journal article" date="2019" name="Gigascience">
        <title>De novo genome assembly of the endangered Acer yangbiense, a plant species with extremely small populations endemic to Yunnan Province, China.</title>
        <authorList>
            <person name="Yang J."/>
            <person name="Wariss H.M."/>
            <person name="Tao L."/>
            <person name="Zhang R."/>
            <person name="Yun Q."/>
            <person name="Hollingsworth P."/>
            <person name="Dao Z."/>
            <person name="Luo G."/>
            <person name="Guo H."/>
            <person name="Ma Y."/>
            <person name="Sun W."/>
        </authorList>
    </citation>
    <scope>NUCLEOTIDE SEQUENCE [LARGE SCALE GENOMIC DNA]</scope>
    <source>
        <strain evidence="7">cv. Malutang</strain>
    </source>
</reference>
<dbReference type="InterPro" id="IPR002213">
    <property type="entry name" value="UDP_glucos_trans"/>
</dbReference>
<dbReference type="PANTHER" id="PTHR48044:SF9">
    <property type="entry name" value="UDP-GLYCOSYLTRANSFERASE SUPERFAMILY PROTEIN"/>
    <property type="match status" value="1"/>
</dbReference>
<evidence type="ECO:0000256" key="1">
    <source>
        <dbReference type="ARBA" id="ARBA00009995"/>
    </source>
</evidence>
<dbReference type="PROSITE" id="PS00375">
    <property type="entry name" value="UDPGT"/>
    <property type="match status" value="1"/>
</dbReference>
<dbReference type="Pfam" id="PF00201">
    <property type="entry name" value="UDPGT"/>
    <property type="match status" value="1"/>
</dbReference>
<keyword evidence="7" id="KW-1185">Reference proteome</keyword>
<comment type="similarity">
    <text evidence="1 3">Belongs to the UDP-glycosyltransferase family.</text>
</comment>
<dbReference type="PANTHER" id="PTHR48044">
    <property type="entry name" value="GLYCOSYLTRANSFERASE"/>
    <property type="match status" value="1"/>
</dbReference>
<dbReference type="Proteomes" id="UP000323000">
    <property type="component" value="Chromosome 1"/>
</dbReference>
<dbReference type="GO" id="GO:0008194">
    <property type="term" value="F:UDP-glycosyltransferase activity"/>
    <property type="evidence" value="ECO:0007669"/>
    <property type="project" value="InterPro"/>
</dbReference>
<gene>
    <name evidence="6" type="ORF">EZV62_002043</name>
</gene>
<comment type="caution">
    <text evidence="6">The sequence shown here is derived from an EMBL/GenBank/DDBJ whole genome shotgun (WGS) entry which is preliminary data.</text>
</comment>
<evidence type="ECO:0000313" key="7">
    <source>
        <dbReference type="Proteomes" id="UP000323000"/>
    </source>
</evidence>
<accession>A0A5C7IX29</accession>
<keyword evidence="3" id="KW-0328">Glycosyltransferase</keyword>
<dbReference type="OrthoDB" id="5835829at2759"/>
<feature type="domain" description="Glycosyltransferase N-terminal" evidence="5">
    <location>
        <begin position="13"/>
        <end position="156"/>
    </location>
</feature>